<dbReference type="Pfam" id="PF22894">
    <property type="entry name" value="DUF7023"/>
    <property type="match status" value="1"/>
</dbReference>
<dbReference type="Proteomes" id="UP000829720">
    <property type="component" value="Unassembled WGS sequence"/>
</dbReference>
<feature type="transmembrane region" description="Helical" evidence="2">
    <location>
        <begin position="630"/>
        <end position="653"/>
    </location>
</feature>
<gene>
    <name evidence="4" type="ORF">AGOR_G00053470</name>
</gene>
<feature type="transmembrane region" description="Helical" evidence="2">
    <location>
        <begin position="1237"/>
        <end position="1259"/>
    </location>
</feature>
<dbReference type="GO" id="GO:0005737">
    <property type="term" value="C:cytoplasm"/>
    <property type="evidence" value="ECO:0007669"/>
    <property type="project" value="TreeGrafter"/>
</dbReference>
<feature type="compositionally biased region" description="Polar residues" evidence="1">
    <location>
        <begin position="837"/>
        <end position="846"/>
    </location>
</feature>
<feature type="transmembrane region" description="Helical" evidence="2">
    <location>
        <begin position="1213"/>
        <end position="1231"/>
    </location>
</feature>
<dbReference type="InterPro" id="IPR000731">
    <property type="entry name" value="SSD"/>
</dbReference>
<feature type="transmembrane region" description="Helical" evidence="2">
    <location>
        <begin position="1357"/>
        <end position="1378"/>
    </location>
</feature>
<feature type="transmembrane region" description="Helical" evidence="2">
    <location>
        <begin position="1324"/>
        <end position="1350"/>
    </location>
</feature>
<keyword evidence="2" id="KW-1133">Transmembrane helix</keyword>
<dbReference type="PANTHER" id="PTHR46687:SF1">
    <property type="entry name" value="PROTEIN DISPATCHED HOMOLOG 3"/>
    <property type="match status" value="1"/>
</dbReference>
<dbReference type="InterPro" id="IPR053954">
    <property type="entry name" value="DUF7023"/>
</dbReference>
<feature type="compositionally biased region" description="Acidic residues" evidence="1">
    <location>
        <begin position="61"/>
        <end position="72"/>
    </location>
</feature>
<feature type="transmembrane region" description="Helical" evidence="2">
    <location>
        <begin position="1390"/>
        <end position="1412"/>
    </location>
</feature>
<feature type="transmembrane region" description="Helical" evidence="2">
    <location>
        <begin position="503"/>
        <end position="520"/>
    </location>
</feature>
<feature type="transmembrane region" description="Helical" evidence="2">
    <location>
        <begin position="601"/>
        <end position="618"/>
    </location>
</feature>
<dbReference type="InterPro" id="IPR042480">
    <property type="entry name" value="DISP3"/>
</dbReference>
<feature type="transmembrane region" description="Helical" evidence="2">
    <location>
        <begin position="753"/>
        <end position="772"/>
    </location>
</feature>
<feature type="compositionally biased region" description="Polar residues" evidence="1">
    <location>
        <begin position="15"/>
        <end position="37"/>
    </location>
</feature>
<feature type="region of interest" description="Disordered" evidence="1">
    <location>
        <begin position="224"/>
        <end position="277"/>
    </location>
</feature>
<dbReference type="EMBL" id="JAERUA010000004">
    <property type="protein sequence ID" value="KAI1900787.1"/>
    <property type="molecule type" value="Genomic_DNA"/>
</dbReference>
<dbReference type="InterPro" id="IPR053958">
    <property type="entry name" value="HMGCR/SNAP/NPC1-like_SSD"/>
</dbReference>
<dbReference type="Gene3D" id="1.20.1640.10">
    <property type="entry name" value="Multidrug efflux transporter AcrB transmembrane domain"/>
    <property type="match status" value="2"/>
</dbReference>
<name>A0A8T3DZI0_9TELE</name>
<dbReference type="OrthoDB" id="429851at2759"/>
<protein>
    <recommendedName>
        <fullName evidence="3">SSD domain-containing protein</fullName>
    </recommendedName>
</protein>
<accession>A0A8T3DZI0</accession>
<sequence length="1440" mass="156992">MSKNWVWRKIGNQFANNKESGTGQDIPSRSHLNSFQGSGVAMESEDEPLLLQADWDLEEDEVQEEEEGDEDAGAQCDTSTPAEDDGVGGVWRVVGWVYTQPWMSGLVLGVGVLLPCMLSAYMFLYCSPLDIDLSYSAFEVRSHSSAQRFDALTIALKTQLGSWDRRRRDVDDYTSRALRDLLLDRLNKIGGSGTLLMGGAQNESKFSIALRNLLLDGEALHEEGVSLNGPEEAQKRNSGQGGIHGDDKEEQDSERNSVVGAKEKEKGGNITKVGEDNETIKGKQVGEKGGSLVRLPRSIGGAPYYSYLQSQALWRMELVFLAQGEGDNNIFTPERLHTIHRVERLVMQHPQFRQFCWKPLEVLRDLPLGPSYCSPPSSLLTYLFPSERGGKIYYDGMGPDLADIRGALSLAITHPQFYWYVDESLTPDSLHSSLLRSEIHFGAPLPSFYSLQDRPEEQRRRFRNFVVKYADILSRQSTSQVKVLYGGTELFDDEVRRTFHSDMLLALISGGCIAALVYVLTSFSVFLTFFGLASIGLSCLTALFLYHVVFDIRYLGILNGVAAFVIIGIGVDDVFVFISTFRQAFHLEKPVQRMVYTVKTAGRATFLTSFTTAAAYAANTFSQIPAVHDFGLFMALIVSCCWLWVCLLMPAALCVWNQCVVLQENACLKRCQSLPEISHNHIPLSDQDDDIALLSVETESGSCNLDNDAPLLSLAVETYPPMSGQAGTGLVSAGLQGVLQRWVAEPVVEKRRVVIVLYVAVLVVSAGFCCLLRPASRAPLLFRSDTNLQTLLQLRSNLSAQGISCHMCSGLFMEKPHSLCSSAHPCPSAPGAPPQQHPSSLSNPAWHSSAKPISTATQTGLLLTVYVSKLEVGAAVTLYRFSLNASVPSPWKALTPGNGEVPFFQAFSGPHSNFSTRMTVCVSHAAHPHLRWMITLRSCDPHYGWRTEFNFYVASAEQQHSRKLYFAQLRHSPYPSRVCAAPPGCVISAGPDGPTQGAFYTPLPADSTQTTSSKTSGFNPCGSGSCGQPAVRPLVDTGAMVFVVFGILGVNRTHRKDNHVIGDMGSVIYDSNFDLFKEIGHLCQLCKAISANTRLVKPGGAQCLPSGNSLSKLLPLLHPECQSLPQPNLLPGQLSHGAVGMQGGTVRWLSMAFESTTYKGKSSFQTHSDFLQWETFLQQQLASLPPSSALRRGFQTCEHWKQIFMEILGVESALYSLLLSLAICIAAVSIFTAHPLLLLPILLTILGVICLVVAVMYWLGWEMGAVEAISLSILVGSSVDYCLHLVEGFLLAGEKGPGMHDHTASSQDLSGLRQWRTLAAVDHVGVAIVSSAVTTVISTVPLFFCVIVPFAKFGQIVAINTAVSILFTLTVTAALLATMGPARFTRPPGAVLKACLAVLGTVTLGVALYWAGERMPSCSKGRDLCKTSKLILSALGGPKH</sequence>
<feature type="transmembrane region" description="Helical" evidence="2">
    <location>
        <begin position="561"/>
        <end position="581"/>
    </location>
</feature>
<keyword evidence="2" id="KW-0472">Membrane</keyword>
<organism evidence="4 5">
    <name type="scientific">Albula goreensis</name>
    <dbReference type="NCBI Taxonomy" id="1534307"/>
    <lineage>
        <taxon>Eukaryota</taxon>
        <taxon>Metazoa</taxon>
        <taxon>Chordata</taxon>
        <taxon>Craniata</taxon>
        <taxon>Vertebrata</taxon>
        <taxon>Euteleostomi</taxon>
        <taxon>Actinopterygii</taxon>
        <taxon>Neopterygii</taxon>
        <taxon>Teleostei</taxon>
        <taxon>Albuliformes</taxon>
        <taxon>Albulidae</taxon>
        <taxon>Albula</taxon>
    </lineage>
</organism>
<evidence type="ECO:0000259" key="3">
    <source>
        <dbReference type="PROSITE" id="PS50156"/>
    </source>
</evidence>
<dbReference type="PANTHER" id="PTHR46687">
    <property type="entry name" value="PROTEIN DISPATCHED HOMOLOG 3"/>
    <property type="match status" value="1"/>
</dbReference>
<keyword evidence="5" id="KW-1185">Reference proteome</keyword>
<evidence type="ECO:0000256" key="1">
    <source>
        <dbReference type="SAM" id="MobiDB-lite"/>
    </source>
</evidence>
<evidence type="ECO:0000313" key="5">
    <source>
        <dbReference type="Proteomes" id="UP000829720"/>
    </source>
</evidence>
<evidence type="ECO:0000313" key="4">
    <source>
        <dbReference type="EMBL" id="KAI1900787.1"/>
    </source>
</evidence>
<feature type="transmembrane region" description="Helical" evidence="2">
    <location>
        <begin position="102"/>
        <end position="124"/>
    </location>
</feature>
<feature type="compositionally biased region" description="Pro residues" evidence="1">
    <location>
        <begin position="827"/>
        <end position="836"/>
    </location>
</feature>
<feature type="region of interest" description="Disordered" evidence="1">
    <location>
        <begin position="824"/>
        <end position="846"/>
    </location>
</feature>
<dbReference type="SUPFAM" id="SSF82866">
    <property type="entry name" value="Multidrug efflux transporter AcrB transmembrane domain"/>
    <property type="match status" value="2"/>
</dbReference>
<comment type="caution">
    <text evidence="4">The sequence shown here is derived from an EMBL/GenBank/DDBJ whole genome shotgun (WGS) entry which is preliminary data.</text>
</comment>
<feature type="region of interest" description="Disordered" evidence="1">
    <location>
        <begin position="61"/>
        <end position="84"/>
    </location>
</feature>
<dbReference type="Pfam" id="PF12349">
    <property type="entry name" value="Sterol-sensing"/>
    <property type="match status" value="1"/>
</dbReference>
<feature type="region of interest" description="Disordered" evidence="1">
    <location>
        <begin position="15"/>
        <end position="45"/>
    </location>
</feature>
<keyword evidence="2" id="KW-0812">Transmembrane</keyword>
<feature type="transmembrane region" description="Helical" evidence="2">
    <location>
        <begin position="526"/>
        <end position="549"/>
    </location>
</feature>
<proteinExistence type="predicted"/>
<dbReference type="PROSITE" id="PS50156">
    <property type="entry name" value="SSD"/>
    <property type="match status" value="1"/>
</dbReference>
<evidence type="ECO:0000256" key="2">
    <source>
        <dbReference type="SAM" id="Phobius"/>
    </source>
</evidence>
<reference evidence="4" key="1">
    <citation type="submission" date="2021-01" db="EMBL/GenBank/DDBJ databases">
        <authorList>
            <person name="Zahm M."/>
            <person name="Roques C."/>
            <person name="Cabau C."/>
            <person name="Klopp C."/>
            <person name="Donnadieu C."/>
            <person name="Jouanno E."/>
            <person name="Lampietro C."/>
            <person name="Louis A."/>
            <person name="Herpin A."/>
            <person name="Echchiki A."/>
            <person name="Berthelot C."/>
            <person name="Parey E."/>
            <person name="Roest-Crollius H."/>
            <person name="Braasch I."/>
            <person name="Postlethwait J."/>
            <person name="Bobe J."/>
            <person name="Montfort J."/>
            <person name="Bouchez O."/>
            <person name="Begum T."/>
            <person name="Mejri S."/>
            <person name="Adams A."/>
            <person name="Chen W.-J."/>
            <person name="Guiguen Y."/>
        </authorList>
    </citation>
    <scope>NUCLEOTIDE SEQUENCE</scope>
    <source>
        <tissue evidence="4">Blood</tissue>
    </source>
</reference>
<feature type="compositionally biased region" description="Basic and acidic residues" evidence="1">
    <location>
        <begin position="261"/>
        <end position="277"/>
    </location>
</feature>
<feature type="domain" description="SSD" evidence="3">
    <location>
        <begin position="515"/>
        <end position="655"/>
    </location>
</feature>